<dbReference type="GO" id="GO:0045892">
    <property type="term" value="P:negative regulation of DNA-templated transcription"/>
    <property type="evidence" value="ECO:0007669"/>
    <property type="project" value="Ensembl"/>
</dbReference>
<evidence type="ECO:0000256" key="13">
    <source>
        <dbReference type="SAM" id="MobiDB-lite"/>
    </source>
</evidence>
<dbReference type="GO" id="GO:0008045">
    <property type="term" value="P:motor neuron axon guidance"/>
    <property type="evidence" value="ECO:0007669"/>
    <property type="project" value="Ensembl"/>
</dbReference>
<keyword evidence="6" id="KW-0010">Activator</keyword>
<dbReference type="PANTHER" id="PTHR12081">
    <property type="entry name" value="TRANSCRIPTION FACTOR E2F"/>
    <property type="match status" value="1"/>
</dbReference>
<dbReference type="InterPro" id="IPR015633">
    <property type="entry name" value="E2F"/>
</dbReference>
<keyword evidence="4 12" id="KW-0805">Transcription regulation</keyword>
<dbReference type="GO" id="GO:0002040">
    <property type="term" value="P:sprouting angiogenesis"/>
    <property type="evidence" value="ECO:0007669"/>
    <property type="project" value="Ensembl"/>
</dbReference>
<dbReference type="Gene3D" id="1.10.10.10">
    <property type="entry name" value="Winged helix-like DNA-binding domain superfamily/Winged helix DNA-binding domain"/>
    <property type="match status" value="2"/>
</dbReference>
<feature type="region of interest" description="Disordered" evidence="13">
    <location>
        <begin position="475"/>
        <end position="516"/>
    </location>
</feature>
<comment type="subcellular location">
    <subcellularLocation>
        <location evidence="1 12">Nucleus</location>
    </subcellularLocation>
</comment>
<keyword evidence="5 12" id="KW-0238">DNA-binding</keyword>
<dbReference type="FunFam" id="1.10.10.10:FF:000100">
    <property type="entry name" value="E2F transcription factor 8"/>
    <property type="match status" value="1"/>
</dbReference>
<evidence type="ECO:0000256" key="8">
    <source>
        <dbReference type="ARBA" id="ARBA00023242"/>
    </source>
</evidence>
<evidence type="ECO:0000256" key="9">
    <source>
        <dbReference type="ARBA" id="ARBA00023306"/>
    </source>
</evidence>
<evidence type="ECO:0000256" key="11">
    <source>
        <dbReference type="ARBA" id="ARBA00058973"/>
    </source>
</evidence>
<evidence type="ECO:0000313" key="15">
    <source>
        <dbReference type="Ensembl" id="ENSOMEP00000016553.1"/>
    </source>
</evidence>
<comment type="similarity">
    <text evidence="2 12">Belongs to the E2F/DP family.</text>
</comment>
<evidence type="ECO:0000259" key="14">
    <source>
        <dbReference type="SMART" id="SM01372"/>
    </source>
</evidence>
<dbReference type="SMART" id="SM01372">
    <property type="entry name" value="E2F_TDP"/>
    <property type="match status" value="2"/>
</dbReference>
<dbReference type="GO" id="GO:0001946">
    <property type="term" value="P:lymphangiogenesis"/>
    <property type="evidence" value="ECO:0007669"/>
    <property type="project" value="Ensembl"/>
</dbReference>
<protein>
    <recommendedName>
        <fullName evidence="10">Transcription factor E2F7</fullName>
    </recommendedName>
</protein>
<keyword evidence="9" id="KW-0131">Cell cycle</keyword>
<keyword evidence="3" id="KW-0678">Repressor</keyword>
<dbReference type="InterPro" id="IPR036390">
    <property type="entry name" value="WH_DNA-bd_sf"/>
</dbReference>
<dbReference type="InterPro" id="IPR003316">
    <property type="entry name" value="E2F_WHTH_DNA-bd_dom"/>
</dbReference>
<dbReference type="STRING" id="30732.ENSOMEP00000016553"/>
<feature type="domain" description="E2F/DP family winged-helix DNA-binding" evidence="14">
    <location>
        <begin position="261"/>
        <end position="346"/>
    </location>
</feature>
<feature type="region of interest" description="Disordered" evidence="13">
    <location>
        <begin position="102"/>
        <end position="121"/>
    </location>
</feature>
<evidence type="ECO:0000256" key="6">
    <source>
        <dbReference type="ARBA" id="ARBA00023159"/>
    </source>
</evidence>
<reference evidence="15" key="2">
    <citation type="submission" date="2025-09" db="UniProtKB">
        <authorList>
            <consortium name="Ensembl"/>
        </authorList>
    </citation>
    <scope>IDENTIFICATION</scope>
</reference>
<evidence type="ECO:0000313" key="16">
    <source>
        <dbReference type="Proteomes" id="UP000261560"/>
    </source>
</evidence>
<dbReference type="SUPFAM" id="SSF46785">
    <property type="entry name" value="Winged helix' DNA-binding domain"/>
    <property type="match status" value="2"/>
</dbReference>
<name>A0A3B3CHI8_ORYME</name>
<dbReference type="InterPro" id="IPR036388">
    <property type="entry name" value="WH-like_DNA-bd_sf"/>
</dbReference>
<feature type="region of interest" description="Disordered" evidence="13">
    <location>
        <begin position="343"/>
        <end position="372"/>
    </location>
</feature>
<dbReference type="PaxDb" id="30732-ENSOMEP00000016553"/>
<dbReference type="AlphaFoldDB" id="A0A3B3CHI8"/>
<keyword evidence="8 12" id="KW-0539">Nucleus</keyword>
<evidence type="ECO:0000256" key="10">
    <source>
        <dbReference type="ARBA" id="ARBA00039675"/>
    </source>
</evidence>
<dbReference type="GO" id="GO:0045944">
    <property type="term" value="P:positive regulation of transcription by RNA polymerase II"/>
    <property type="evidence" value="ECO:0007669"/>
    <property type="project" value="Ensembl"/>
</dbReference>
<dbReference type="FunFam" id="1.10.10.10:FF:000073">
    <property type="entry name" value="E2F transcription factor 8"/>
    <property type="match status" value="1"/>
</dbReference>
<feature type="compositionally biased region" description="Basic and acidic residues" evidence="13">
    <location>
        <begin position="415"/>
        <end position="425"/>
    </location>
</feature>
<feature type="region of interest" description="Disordered" evidence="13">
    <location>
        <begin position="232"/>
        <end position="262"/>
    </location>
</feature>
<keyword evidence="16" id="KW-1185">Reference proteome</keyword>
<dbReference type="Pfam" id="PF02319">
    <property type="entry name" value="WHD_E2F_TDP"/>
    <property type="match status" value="2"/>
</dbReference>
<dbReference type="GO" id="GO:0000981">
    <property type="term" value="F:DNA-binding transcription factor activity, RNA polymerase II-specific"/>
    <property type="evidence" value="ECO:0007669"/>
    <property type="project" value="TreeGrafter"/>
</dbReference>
<dbReference type="RefSeq" id="XP_024148310.1">
    <property type="nucleotide sequence ID" value="XM_024292542.2"/>
</dbReference>
<dbReference type="GO" id="GO:0090575">
    <property type="term" value="C:RNA polymerase II transcription regulator complex"/>
    <property type="evidence" value="ECO:0007669"/>
    <property type="project" value="TreeGrafter"/>
</dbReference>
<dbReference type="Ensembl" id="ENSOMET00000034459.1">
    <property type="protein sequence ID" value="ENSOMEP00000016553.1"/>
    <property type="gene ID" value="ENSOMEG00000018204.1"/>
</dbReference>
<proteinExistence type="inferred from homology"/>
<feature type="region of interest" description="Disordered" evidence="13">
    <location>
        <begin position="1"/>
        <end position="28"/>
    </location>
</feature>
<sequence>MDVKCVTLKDLTSPRRPPQDAGHGEQKENLCVDRRKCVPLKPAEPSMLLKSRRTLTPDLTHITPIKHTSPAEPWTPTANLKVLISAASPDIRDREMRKVLFRPMENDKEKPGSPDGSVEDPELEFEAMDEKEDEDKKPSRKQKSLGLLCQKFLARYPDYPPPQHLIWISLDEVATSLGVERRRIYDIVNVLESLSIVGRIAKNSYHWYGRQQLQATLQELQQRGREQGYHLQMEQAADTARTDACREEEEAAEAGNAGGNRKDKSLRIMSQKFVMLFLVSKTQTVTLDAAAQILIEESRDSSSHSKYKTKVRRLYDIANVLTSLNLIKKDSVREERGRKPAFRWLGPVDFSGAPNAQAPPKPPQPTGQQDTKKLKLCRHSSFNIAPAPVAVERQVSSAPCSPRCDLSSSNQPVDYSRKAPGEVHLPDPPPPSSTHQAVPAALPYPEPLLLSSPHCLAYLPSLSRPSLVTLFRGPETLQQAPEGQGSSGKKRRKESEEEEEMGGKRTGQPGSSEVAETRAAAVCADAEQPSHYLYLPNTAGLNGLNFLIPTGQPPAGVALPPGSVPAMALPYVLLPSAAIPHYPLVASDSPAPLGFGLVSPSPFMMGATPFRAAGSSEVSRTVSTPTQSGFSLSQTAINTPEPQTPHSPKETSSSKAFFRTPGTLGNVVSSRPAARKRGSAQRRLDVGHPQPCEENM</sequence>
<evidence type="ECO:0000256" key="2">
    <source>
        <dbReference type="ARBA" id="ARBA00010940"/>
    </source>
</evidence>
<evidence type="ECO:0000256" key="4">
    <source>
        <dbReference type="ARBA" id="ARBA00023015"/>
    </source>
</evidence>
<feature type="domain" description="E2F/DP family winged-helix DNA-binding" evidence="14">
    <location>
        <begin position="140"/>
        <end position="209"/>
    </location>
</feature>
<dbReference type="GeneID" id="112158880"/>
<feature type="region of interest" description="Disordered" evidence="13">
    <location>
        <begin position="399"/>
        <end position="439"/>
    </location>
</feature>
<dbReference type="OrthoDB" id="5318at2759"/>
<evidence type="ECO:0000256" key="5">
    <source>
        <dbReference type="ARBA" id="ARBA00023125"/>
    </source>
</evidence>
<dbReference type="Proteomes" id="UP000261560">
    <property type="component" value="Unplaced"/>
</dbReference>
<dbReference type="KEGG" id="oml:112158880"/>
<dbReference type="OMA" id="EDSCQFE"/>
<dbReference type="PANTHER" id="PTHR12081:SF25">
    <property type="entry name" value="TRANSCRIPTION FACTOR E2F7"/>
    <property type="match status" value="1"/>
</dbReference>
<reference evidence="15" key="1">
    <citation type="submission" date="2025-08" db="UniProtKB">
        <authorList>
            <consortium name="Ensembl"/>
        </authorList>
    </citation>
    <scope>IDENTIFICATION</scope>
</reference>
<accession>A0A3B3CHI8</accession>
<organism evidence="15 16">
    <name type="scientific">Oryzias melastigma</name>
    <name type="common">Marine medaka</name>
    <dbReference type="NCBI Taxonomy" id="30732"/>
    <lineage>
        <taxon>Eukaryota</taxon>
        <taxon>Metazoa</taxon>
        <taxon>Chordata</taxon>
        <taxon>Craniata</taxon>
        <taxon>Vertebrata</taxon>
        <taxon>Euteleostomi</taxon>
        <taxon>Actinopterygii</taxon>
        <taxon>Neopterygii</taxon>
        <taxon>Teleostei</taxon>
        <taxon>Neoteleostei</taxon>
        <taxon>Acanthomorphata</taxon>
        <taxon>Ovalentaria</taxon>
        <taxon>Atherinomorphae</taxon>
        <taxon>Beloniformes</taxon>
        <taxon>Adrianichthyidae</taxon>
        <taxon>Oryziinae</taxon>
        <taxon>Oryzias</taxon>
    </lineage>
</organism>
<evidence type="ECO:0000256" key="1">
    <source>
        <dbReference type="ARBA" id="ARBA00004123"/>
    </source>
</evidence>
<dbReference type="CTD" id="144455"/>
<dbReference type="GO" id="GO:0000978">
    <property type="term" value="F:RNA polymerase II cis-regulatory region sequence-specific DNA binding"/>
    <property type="evidence" value="ECO:0007669"/>
    <property type="project" value="InterPro"/>
</dbReference>
<evidence type="ECO:0000256" key="12">
    <source>
        <dbReference type="RuleBase" id="RU003796"/>
    </source>
</evidence>
<evidence type="ECO:0000256" key="3">
    <source>
        <dbReference type="ARBA" id="ARBA00022491"/>
    </source>
</evidence>
<feature type="region of interest" description="Disordered" evidence="13">
    <location>
        <begin position="616"/>
        <end position="696"/>
    </location>
</feature>
<dbReference type="GeneTree" id="ENSGT00940000157713"/>
<comment type="function">
    <text evidence="11">Atypical E2F transcription factor that participates in various processes such as angiogenesis and polyploidization of specialized cells. Mainly acts as a transcription repressor that binds DNA independently of DP proteins and specifically recognizes the E2 recognition site 5'-TTTC[CG]CGC-3'. Directly represses transcription of classical E2F transcription factors such as e2f1. Acts as a regulator of S-phase by recognizing and binding the E2-related site 5'-TTCCCGCC-3' and mediating repression of G1/S-regulated genes. Acts as a promoter of sprouting angiogenesis, possibly by acting as a transcription activator and promoting expression of vegfa.</text>
</comment>
<evidence type="ECO:0000256" key="7">
    <source>
        <dbReference type="ARBA" id="ARBA00023163"/>
    </source>
</evidence>
<feature type="compositionally biased region" description="Basic and acidic residues" evidence="13">
    <location>
        <begin position="102"/>
        <end position="112"/>
    </location>
</feature>
<feature type="compositionally biased region" description="Polar residues" evidence="13">
    <location>
        <begin position="616"/>
        <end position="655"/>
    </location>
</feature>
<keyword evidence="7 12" id="KW-0804">Transcription</keyword>